<sequence length="389" mass="41017">MSSQPRAVAVTAPRRFRGRESYLLAGGLLATGVVDVSDDLRVLDRGGFWGVVLDFEGAARCVRFRDVRRAPDIASLAAAPWQGPPHDTWVTSLDAASYIDGVQAVRAEIAAGEVYQVNLCRLLSAPTATGTGGTDLAGLAAVLAAGNPAPYSVVFDAPEAGLRIAGASPELFLSRHGDLVRSGPIKGTGRTVADLRDKDIAENVMIVDLVRNDLGRVARPGSVTVPALCAVERHPGLVHLVSTVQARLAADVGWPELIAATSPPGSVSGAPKSSALRIIRRLEPVPRGPYCGGIGWVDADTGRGWLSVGIRTFWLADERIWFGTGAGITWGSDPQAEWQETELKASRLLSLASSTRDGRIAPTTAPTTHGPARGEGRLRRGSPLTAPRR</sequence>
<dbReference type="Gene3D" id="3.60.120.10">
    <property type="entry name" value="Anthranilate synthase"/>
    <property type="match status" value="1"/>
</dbReference>
<dbReference type="AlphaFoldDB" id="A0A1S1RBS4"/>
<protein>
    <submittedName>
        <fullName evidence="3">Chloride transporter</fullName>
    </submittedName>
</protein>
<dbReference type="PANTHER" id="PTHR11236:SF50">
    <property type="entry name" value="AMINODEOXYCHORISMATE SYNTHASE COMPONENT 1"/>
    <property type="match status" value="1"/>
</dbReference>
<evidence type="ECO:0000259" key="2">
    <source>
        <dbReference type="Pfam" id="PF00425"/>
    </source>
</evidence>
<name>A0A1S1RBS4_9ACTN</name>
<gene>
    <name evidence="3" type="ORF">CC117_11570</name>
</gene>
<dbReference type="InterPro" id="IPR015890">
    <property type="entry name" value="Chorismate_C"/>
</dbReference>
<dbReference type="RefSeq" id="WP_071082811.1">
    <property type="nucleotide sequence ID" value="NZ_MBLM01000036.1"/>
</dbReference>
<keyword evidence="4" id="KW-1185">Reference proteome</keyword>
<reference evidence="4" key="1">
    <citation type="submission" date="2016-07" db="EMBL/GenBank/DDBJ databases">
        <title>Sequence Frankia sp. strain CcI1.17.</title>
        <authorList>
            <person name="Ghodhbane-Gtari F."/>
            <person name="Swanson E."/>
            <person name="Gueddou A."/>
            <person name="Morris K."/>
            <person name="Hezbri K."/>
            <person name="Ktari A."/>
            <person name="Nouioui I."/>
            <person name="Abebe-Akele F."/>
            <person name="Simpson S."/>
            <person name="Thomas K."/>
            <person name="Gtari M."/>
            <person name="Tisa L.S."/>
            <person name="Hurst S."/>
        </authorList>
    </citation>
    <scope>NUCLEOTIDE SEQUENCE [LARGE SCALE GENOMIC DNA]</scope>
    <source>
        <strain evidence="4">Cc1.17</strain>
    </source>
</reference>
<evidence type="ECO:0000313" key="4">
    <source>
        <dbReference type="Proteomes" id="UP000179627"/>
    </source>
</evidence>
<feature type="domain" description="Chorismate-utilising enzyme C-terminal" evidence="2">
    <location>
        <begin position="96"/>
        <end position="344"/>
    </location>
</feature>
<accession>A0A1S1RBS4</accession>
<dbReference type="InterPro" id="IPR005801">
    <property type="entry name" value="ADC_synthase"/>
</dbReference>
<dbReference type="EMBL" id="MBLM01000036">
    <property type="protein sequence ID" value="OHV43239.1"/>
    <property type="molecule type" value="Genomic_DNA"/>
</dbReference>
<evidence type="ECO:0000313" key="3">
    <source>
        <dbReference type="EMBL" id="OHV43239.1"/>
    </source>
</evidence>
<dbReference type="OrthoDB" id="3518032at2"/>
<dbReference type="GO" id="GO:0000162">
    <property type="term" value="P:L-tryptophan biosynthetic process"/>
    <property type="evidence" value="ECO:0007669"/>
    <property type="project" value="TreeGrafter"/>
</dbReference>
<proteinExistence type="predicted"/>
<dbReference type="Proteomes" id="UP000179627">
    <property type="component" value="Unassembled WGS sequence"/>
</dbReference>
<comment type="caution">
    <text evidence="3">The sequence shown here is derived from an EMBL/GenBank/DDBJ whole genome shotgun (WGS) entry which is preliminary data.</text>
</comment>
<dbReference type="GO" id="GO:0046820">
    <property type="term" value="F:4-amino-4-deoxychorismate synthase activity"/>
    <property type="evidence" value="ECO:0007669"/>
    <property type="project" value="TreeGrafter"/>
</dbReference>
<dbReference type="InterPro" id="IPR019999">
    <property type="entry name" value="Anth_synth_I-like"/>
</dbReference>
<organism evidence="3 4">
    <name type="scientific">Parafrankia colletiae</name>
    <dbReference type="NCBI Taxonomy" id="573497"/>
    <lineage>
        <taxon>Bacteria</taxon>
        <taxon>Bacillati</taxon>
        <taxon>Actinomycetota</taxon>
        <taxon>Actinomycetes</taxon>
        <taxon>Frankiales</taxon>
        <taxon>Frankiaceae</taxon>
        <taxon>Parafrankia</taxon>
    </lineage>
</organism>
<dbReference type="Pfam" id="PF00425">
    <property type="entry name" value="Chorismate_bind"/>
    <property type="match status" value="1"/>
</dbReference>
<evidence type="ECO:0000256" key="1">
    <source>
        <dbReference type="SAM" id="MobiDB-lite"/>
    </source>
</evidence>
<dbReference type="SUPFAM" id="SSF56322">
    <property type="entry name" value="ADC synthase"/>
    <property type="match status" value="1"/>
</dbReference>
<feature type="region of interest" description="Disordered" evidence="1">
    <location>
        <begin position="354"/>
        <end position="389"/>
    </location>
</feature>
<dbReference type="PANTHER" id="PTHR11236">
    <property type="entry name" value="AMINOBENZOATE/ANTHRANILATE SYNTHASE"/>
    <property type="match status" value="1"/>
</dbReference>
<dbReference type="PRINTS" id="PR00095">
    <property type="entry name" value="ANTSNTHASEI"/>
</dbReference>